<feature type="transmembrane region" description="Helical" evidence="5">
    <location>
        <begin position="131"/>
        <end position="148"/>
    </location>
</feature>
<keyword evidence="7" id="KW-1185">Reference proteome</keyword>
<name>A0A1B9XYR4_9FLAO</name>
<dbReference type="GO" id="GO:0016765">
    <property type="term" value="F:transferase activity, transferring alkyl or aryl (other than methyl) groups"/>
    <property type="evidence" value="ECO:0007669"/>
    <property type="project" value="InterPro"/>
</dbReference>
<sequence length="296" mass="34624">MKILEIFFNVIEWKRLLYFSFIIFLVKYCFLYGFGFETTLSFVDITIFTFSCMLFYISIYILKHYYHNKISINSQNLKIISSLCLVLGFLSGVCLSFKIQKPYFSFLFLFCAITAIVFSKYTEKNSFLSHLIKSFLLPFTILCVWAIDTPINLTTNQWNIFFKLQFITMVYLLLSFISTLIEETIKGITTINEDNLNKRKTMSILLGRKRAKSVILSMMFFSAILILFLAFSLKKSKYLFITIVLSNLLPQVYTMYLLTKATTNKSYRSLLKKMKALHAFGIMGVIAIAYYFKYVI</sequence>
<dbReference type="OrthoDB" id="1188446at2"/>
<gene>
    <name evidence="6" type="ORF">BA195_10480</name>
</gene>
<keyword evidence="3 5" id="KW-1133">Transmembrane helix</keyword>
<proteinExistence type="predicted"/>
<feature type="transmembrane region" description="Helical" evidence="5">
    <location>
        <begin position="214"/>
        <end position="232"/>
    </location>
</feature>
<dbReference type="Pfam" id="PF01040">
    <property type="entry name" value="UbiA"/>
    <property type="match status" value="1"/>
</dbReference>
<dbReference type="AlphaFoldDB" id="A0A1B9XYR4"/>
<keyword evidence="4 5" id="KW-0472">Membrane</keyword>
<feature type="transmembrane region" description="Helical" evidence="5">
    <location>
        <begin position="79"/>
        <end position="97"/>
    </location>
</feature>
<dbReference type="Proteomes" id="UP000093186">
    <property type="component" value="Unassembled WGS sequence"/>
</dbReference>
<dbReference type="InterPro" id="IPR000537">
    <property type="entry name" value="UbiA_prenyltransferase"/>
</dbReference>
<evidence type="ECO:0000313" key="7">
    <source>
        <dbReference type="Proteomes" id="UP000093186"/>
    </source>
</evidence>
<feature type="transmembrane region" description="Helical" evidence="5">
    <location>
        <begin position="40"/>
        <end position="59"/>
    </location>
</feature>
<evidence type="ECO:0000256" key="2">
    <source>
        <dbReference type="ARBA" id="ARBA00022692"/>
    </source>
</evidence>
<dbReference type="RefSeq" id="WP_068705286.1">
    <property type="nucleotide sequence ID" value="NZ_MAKX01000013.1"/>
</dbReference>
<dbReference type="GO" id="GO:0016020">
    <property type="term" value="C:membrane"/>
    <property type="evidence" value="ECO:0007669"/>
    <property type="project" value="UniProtKB-SubCell"/>
</dbReference>
<evidence type="ECO:0000256" key="4">
    <source>
        <dbReference type="ARBA" id="ARBA00023136"/>
    </source>
</evidence>
<comment type="caution">
    <text evidence="6">The sequence shown here is derived from an EMBL/GenBank/DDBJ whole genome shotgun (WGS) entry which is preliminary data.</text>
</comment>
<organism evidence="6 7">
    <name type="scientific">Tenacibaculum soleae</name>
    <dbReference type="NCBI Taxonomy" id="447689"/>
    <lineage>
        <taxon>Bacteria</taxon>
        <taxon>Pseudomonadati</taxon>
        <taxon>Bacteroidota</taxon>
        <taxon>Flavobacteriia</taxon>
        <taxon>Flavobacteriales</taxon>
        <taxon>Flavobacteriaceae</taxon>
        <taxon>Tenacibaculum</taxon>
    </lineage>
</organism>
<feature type="transmembrane region" description="Helical" evidence="5">
    <location>
        <begin position="103"/>
        <end position="119"/>
    </location>
</feature>
<dbReference type="EMBL" id="MAKX01000013">
    <property type="protein sequence ID" value="OCK42591.1"/>
    <property type="molecule type" value="Genomic_DNA"/>
</dbReference>
<feature type="transmembrane region" description="Helical" evidence="5">
    <location>
        <begin position="238"/>
        <end position="256"/>
    </location>
</feature>
<accession>A0A1B9XYR4</accession>
<keyword evidence="2 5" id="KW-0812">Transmembrane</keyword>
<evidence type="ECO:0008006" key="8">
    <source>
        <dbReference type="Google" id="ProtNLM"/>
    </source>
</evidence>
<protein>
    <recommendedName>
        <fullName evidence="8">Prenyltransferase</fullName>
    </recommendedName>
</protein>
<evidence type="ECO:0000256" key="5">
    <source>
        <dbReference type="SAM" id="Phobius"/>
    </source>
</evidence>
<evidence type="ECO:0000256" key="3">
    <source>
        <dbReference type="ARBA" id="ARBA00022989"/>
    </source>
</evidence>
<dbReference type="STRING" id="447689.BA195_10480"/>
<feature type="transmembrane region" description="Helical" evidence="5">
    <location>
        <begin position="16"/>
        <end position="34"/>
    </location>
</feature>
<reference evidence="6 7" key="1">
    <citation type="submission" date="2016-06" db="EMBL/GenBank/DDBJ databases">
        <title>Draft Genome Sequence of Tenacibaculum soleae UCD-KL19.</title>
        <authorList>
            <person name="Eisen J.A."/>
            <person name="Coil D.A."/>
            <person name="Lujan K.M."/>
        </authorList>
    </citation>
    <scope>NUCLEOTIDE SEQUENCE [LARGE SCALE GENOMIC DNA]</scope>
    <source>
        <strain evidence="6 7">UCD-KL19</strain>
    </source>
</reference>
<comment type="subcellular location">
    <subcellularLocation>
        <location evidence="1">Membrane</location>
        <topology evidence="1">Multi-pass membrane protein</topology>
    </subcellularLocation>
</comment>
<feature type="transmembrane region" description="Helical" evidence="5">
    <location>
        <begin position="160"/>
        <end position="181"/>
    </location>
</feature>
<evidence type="ECO:0000256" key="1">
    <source>
        <dbReference type="ARBA" id="ARBA00004141"/>
    </source>
</evidence>
<feature type="transmembrane region" description="Helical" evidence="5">
    <location>
        <begin position="276"/>
        <end position="292"/>
    </location>
</feature>
<evidence type="ECO:0000313" key="6">
    <source>
        <dbReference type="EMBL" id="OCK42591.1"/>
    </source>
</evidence>